<evidence type="ECO:0000256" key="1">
    <source>
        <dbReference type="ARBA" id="ARBA00007992"/>
    </source>
</evidence>
<dbReference type="GO" id="GO:0071949">
    <property type="term" value="F:FAD binding"/>
    <property type="evidence" value="ECO:0007669"/>
    <property type="project" value="InterPro"/>
</dbReference>
<organism evidence="7 8">
    <name type="scientific">Trametes cubensis</name>
    <dbReference type="NCBI Taxonomy" id="1111947"/>
    <lineage>
        <taxon>Eukaryota</taxon>
        <taxon>Fungi</taxon>
        <taxon>Dikarya</taxon>
        <taxon>Basidiomycota</taxon>
        <taxon>Agaricomycotina</taxon>
        <taxon>Agaricomycetes</taxon>
        <taxon>Polyporales</taxon>
        <taxon>Polyporaceae</taxon>
        <taxon>Trametes</taxon>
    </lineage>
</organism>
<keyword evidence="3" id="KW-0274">FAD</keyword>
<keyword evidence="5" id="KW-0503">Monooxygenase</keyword>
<dbReference type="Pfam" id="PF01494">
    <property type="entry name" value="FAD_binding_3"/>
    <property type="match status" value="1"/>
</dbReference>
<accession>A0AAD7U0W1</accession>
<keyword evidence="4" id="KW-0560">Oxidoreductase</keyword>
<sequence length="494" mass="54144">MRTPDFLPIEFVIVGGAISGLTAAIALSRVGHKVTVLDVMDSFDEARLHSNRPLLILPLTITSFLHHLTDSHGRWLPHTPKRNKALLSLGHGGTSSQVLYSSGSVVGSHEWEEDVLEETGGDFLLMHYSDLRRILAESAAEHGAVLRGGCQVVSIEPDTQRPYVTLASGEVVTGDVVVGADGCHVPPYHCRRIILEALGQEDKETPTGMQLFNVILPDSALQELEDKDLVDRLRQTGNVFTWFGPGYGALGFPVKEPTTGEPLFTLFVYSAYTEKDLFIGPAGREQLLQALQGCDPRLVQLAHHARDIVCIPMIERPYLEDWVHPRGRVIAIGEAAHPIPAGSLYALGMAAGDAAVLGRLFSHLHRKDQIDSFLNAIPEIRAGRVERVLHAAAGNIFAVSLPPGVAEARDRALRERAERGIQELAARKGRLGGLGAETSEEMMQAIEDIFAYDPEDEADNWWVQWGLMQERAARMVVSDAVTVHVNEDLQEESD</sequence>
<evidence type="ECO:0000256" key="5">
    <source>
        <dbReference type="ARBA" id="ARBA00023033"/>
    </source>
</evidence>
<dbReference type="InterPro" id="IPR002938">
    <property type="entry name" value="FAD-bd"/>
</dbReference>
<protein>
    <recommendedName>
        <fullName evidence="6">FAD-binding domain-containing protein</fullName>
    </recommendedName>
</protein>
<evidence type="ECO:0000256" key="2">
    <source>
        <dbReference type="ARBA" id="ARBA00022630"/>
    </source>
</evidence>
<dbReference type="InterPro" id="IPR036188">
    <property type="entry name" value="FAD/NAD-bd_sf"/>
</dbReference>
<keyword evidence="2" id="KW-0285">Flavoprotein</keyword>
<dbReference type="SUPFAM" id="SSF51905">
    <property type="entry name" value="FAD/NAD(P)-binding domain"/>
    <property type="match status" value="1"/>
</dbReference>
<dbReference type="PANTHER" id="PTHR13789:SF309">
    <property type="entry name" value="PUTATIVE (AFU_ORTHOLOGUE AFUA_6G14510)-RELATED"/>
    <property type="match status" value="1"/>
</dbReference>
<keyword evidence="8" id="KW-1185">Reference proteome</keyword>
<evidence type="ECO:0000256" key="3">
    <source>
        <dbReference type="ARBA" id="ARBA00022827"/>
    </source>
</evidence>
<gene>
    <name evidence="7" type="ORF">ONZ51_g2097</name>
</gene>
<evidence type="ECO:0000313" key="8">
    <source>
        <dbReference type="Proteomes" id="UP001215151"/>
    </source>
</evidence>
<proteinExistence type="inferred from homology"/>
<dbReference type="AlphaFoldDB" id="A0AAD7U0W1"/>
<dbReference type="EMBL" id="JAPEVG010000032">
    <property type="protein sequence ID" value="KAJ8494762.1"/>
    <property type="molecule type" value="Genomic_DNA"/>
</dbReference>
<feature type="domain" description="FAD-binding" evidence="6">
    <location>
        <begin position="12"/>
        <end position="186"/>
    </location>
</feature>
<comment type="similarity">
    <text evidence="1">Belongs to the paxM FAD-dependent monooxygenase family.</text>
</comment>
<dbReference type="GO" id="GO:0004497">
    <property type="term" value="F:monooxygenase activity"/>
    <property type="evidence" value="ECO:0007669"/>
    <property type="project" value="UniProtKB-KW"/>
</dbReference>
<evidence type="ECO:0000256" key="4">
    <source>
        <dbReference type="ARBA" id="ARBA00023002"/>
    </source>
</evidence>
<dbReference type="Proteomes" id="UP001215151">
    <property type="component" value="Unassembled WGS sequence"/>
</dbReference>
<name>A0AAD7U0W1_9APHY</name>
<evidence type="ECO:0000259" key="6">
    <source>
        <dbReference type="Pfam" id="PF01494"/>
    </source>
</evidence>
<comment type="caution">
    <text evidence="7">The sequence shown here is derived from an EMBL/GenBank/DDBJ whole genome shotgun (WGS) entry which is preliminary data.</text>
</comment>
<dbReference type="PRINTS" id="PR00420">
    <property type="entry name" value="RNGMNOXGNASE"/>
</dbReference>
<dbReference type="PANTHER" id="PTHR13789">
    <property type="entry name" value="MONOOXYGENASE"/>
    <property type="match status" value="1"/>
</dbReference>
<reference evidence="7" key="1">
    <citation type="submission" date="2022-11" db="EMBL/GenBank/DDBJ databases">
        <title>Genome Sequence of Cubamyces cubensis.</title>
        <authorList>
            <person name="Buettner E."/>
        </authorList>
    </citation>
    <scope>NUCLEOTIDE SEQUENCE</scope>
    <source>
        <strain evidence="7">MPL-01</strain>
    </source>
</reference>
<dbReference type="InterPro" id="IPR050493">
    <property type="entry name" value="FAD-dep_Monooxygenase_BioMet"/>
</dbReference>
<evidence type="ECO:0000313" key="7">
    <source>
        <dbReference type="EMBL" id="KAJ8494762.1"/>
    </source>
</evidence>
<dbReference type="Gene3D" id="3.50.50.60">
    <property type="entry name" value="FAD/NAD(P)-binding domain"/>
    <property type="match status" value="1"/>
</dbReference>